<evidence type="ECO:0000256" key="4">
    <source>
        <dbReference type="ARBA" id="ARBA00023163"/>
    </source>
</evidence>
<evidence type="ECO:0000256" key="1">
    <source>
        <dbReference type="ARBA" id="ARBA00022491"/>
    </source>
</evidence>
<accession>A0A0K1PQ55</accession>
<keyword evidence="3" id="KW-0238">DNA-binding</keyword>
<dbReference type="SUPFAM" id="SSF46689">
    <property type="entry name" value="Homeodomain-like"/>
    <property type="match status" value="2"/>
</dbReference>
<dbReference type="FunFam" id="1.10.10.60:FF:000132">
    <property type="entry name" value="AraC family transcriptional regulator"/>
    <property type="match status" value="1"/>
</dbReference>
<evidence type="ECO:0000256" key="3">
    <source>
        <dbReference type="ARBA" id="ARBA00023125"/>
    </source>
</evidence>
<evidence type="ECO:0000313" key="6">
    <source>
        <dbReference type="EMBL" id="AKU95680.1"/>
    </source>
</evidence>
<dbReference type="InterPro" id="IPR018060">
    <property type="entry name" value="HTH_AraC"/>
</dbReference>
<dbReference type="SUPFAM" id="SSF51182">
    <property type="entry name" value="RmlC-like cupins"/>
    <property type="match status" value="1"/>
</dbReference>
<evidence type="ECO:0000256" key="2">
    <source>
        <dbReference type="ARBA" id="ARBA00023015"/>
    </source>
</evidence>
<dbReference type="PANTHER" id="PTHR11019">
    <property type="entry name" value="HTH-TYPE TRANSCRIPTIONAL REGULATOR NIMR"/>
    <property type="match status" value="1"/>
</dbReference>
<dbReference type="EMBL" id="CP012333">
    <property type="protein sequence ID" value="AKU95680.1"/>
    <property type="molecule type" value="Genomic_DNA"/>
</dbReference>
<dbReference type="InterPro" id="IPR009057">
    <property type="entry name" value="Homeodomain-like_sf"/>
</dbReference>
<dbReference type="KEGG" id="llu:AKJ09_02344"/>
<dbReference type="GO" id="GO:0043565">
    <property type="term" value="F:sequence-specific DNA binding"/>
    <property type="evidence" value="ECO:0007669"/>
    <property type="project" value="InterPro"/>
</dbReference>
<keyword evidence="1" id="KW-0678">Repressor</keyword>
<evidence type="ECO:0000259" key="5">
    <source>
        <dbReference type="PROSITE" id="PS01124"/>
    </source>
</evidence>
<keyword evidence="2" id="KW-0805">Transcription regulation</keyword>
<dbReference type="SMART" id="SM00342">
    <property type="entry name" value="HTH_ARAC"/>
    <property type="match status" value="1"/>
</dbReference>
<dbReference type="Pfam" id="PF12833">
    <property type="entry name" value="HTH_18"/>
    <property type="match status" value="1"/>
</dbReference>
<sequence>MAWTPAGFSHHHEAHGHTDMRILFLDDATAKRLPKHPAVLAVSPLVREVLLVLTDDAGSRGAQRSRVAQHRLAEVVVDELRLAPDQPLHLPEPRDARLRALTALLHKDPSLNETLARLGKRIGASERTLTRLFHDEVGMNFRQWRAQLRLHHALKLLADGSSVTDTALACGWSNPTSFIETFTSLLGETPGRFRSQLAAAERAK</sequence>
<protein>
    <submittedName>
        <fullName evidence="6">Transcriptional regulator, AraC family</fullName>
    </submittedName>
</protein>
<name>A0A0K1PQ55_9BACT</name>
<dbReference type="PATRIC" id="fig|1391654.3.peg.2374"/>
<organism evidence="6 7">
    <name type="scientific">Labilithrix luteola</name>
    <dbReference type="NCBI Taxonomy" id="1391654"/>
    <lineage>
        <taxon>Bacteria</taxon>
        <taxon>Pseudomonadati</taxon>
        <taxon>Myxococcota</taxon>
        <taxon>Polyangia</taxon>
        <taxon>Polyangiales</taxon>
        <taxon>Labilitrichaceae</taxon>
        <taxon>Labilithrix</taxon>
    </lineage>
</organism>
<dbReference type="Proteomes" id="UP000064967">
    <property type="component" value="Chromosome"/>
</dbReference>
<dbReference type="AlphaFoldDB" id="A0A0K1PQ55"/>
<dbReference type="PROSITE" id="PS01124">
    <property type="entry name" value="HTH_ARAC_FAMILY_2"/>
    <property type="match status" value="1"/>
</dbReference>
<proteinExistence type="predicted"/>
<evidence type="ECO:0000313" key="7">
    <source>
        <dbReference type="Proteomes" id="UP000064967"/>
    </source>
</evidence>
<dbReference type="PANTHER" id="PTHR11019:SF199">
    <property type="entry name" value="HTH-TYPE TRANSCRIPTIONAL REGULATOR NIMR"/>
    <property type="match status" value="1"/>
</dbReference>
<dbReference type="InterPro" id="IPR011051">
    <property type="entry name" value="RmlC_Cupin_sf"/>
</dbReference>
<gene>
    <name evidence="6" type="ORF">AKJ09_02344</name>
</gene>
<dbReference type="GO" id="GO:0003700">
    <property type="term" value="F:DNA-binding transcription factor activity"/>
    <property type="evidence" value="ECO:0007669"/>
    <property type="project" value="InterPro"/>
</dbReference>
<feature type="domain" description="HTH araC/xylS-type" evidence="5">
    <location>
        <begin position="99"/>
        <end position="196"/>
    </location>
</feature>
<keyword evidence="4" id="KW-0804">Transcription</keyword>
<keyword evidence="7" id="KW-1185">Reference proteome</keyword>
<dbReference type="Gene3D" id="1.10.10.60">
    <property type="entry name" value="Homeodomain-like"/>
    <property type="match status" value="2"/>
</dbReference>
<dbReference type="STRING" id="1391654.AKJ09_02344"/>
<reference evidence="6 7" key="1">
    <citation type="submission" date="2015-08" db="EMBL/GenBank/DDBJ databases">
        <authorList>
            <person name="Babu N.S."/>
            <person name="Beckwith C.J."/>
            <person name="Beseler K.G."/>
            <person name="Brison A."/>
            <person name="Carone J.V."/>
            <person name="Caskin T.P."/>
            <person name="Diamond M."/>
            <person name="Durham M.E."/>
            <person name="Foxe J.M."/>
            <person name="Go M."/>
            <person name="Henderson B.A."/>
            <person name="Jones I.B."/>
            <person name="McGettigan J.A."/>
            <person name="Micheletti S.J."/>
            <person name="Nasrallah M.E."/>
            <person name="Ortiz D."/>
            <person name="Piller C.R."/>
            <person name="Privatt S.R."/>
            <person name="Schneider S.L."/>
            <person name="Sharp S."/>
            <person name="Smith T.C."/>
            <person name="Stanton J.D."/>
            <person name="Ullery H.E."/>
            <person name="Wilson R.J."/>
            <person name="Serrano M.G."/>
            <person name="Buck G."/>
            <person name="Lee V."/>
            <person name="Wang Y."/>
            <person name="Carvalho R."/>
            <person name="Voegtly L."/>
            <person name="Shi R."/>
            <person name="Duckworth R."/>
            <person name="Johnson A."/>
            <person name="Loviza R."/>
            <person name="Walstead R."/>
            <person name="Shah Z."/>
            <person name="Kiflezghi M."/>
            <person name="Wade K."/>
            <person name="Ball S.L."/>
            <person name="Bradley K.W."/>
            <person name="Asai D.J."/>
            <person name="Bowman C.A."/>
            <person name="Russell D.A."/>
            <person name="Pope W.H."/>
            <person name="Jacobs-Sera D."/>
            <person name="Hendrix R.W."/>
            <person name="Hatfull G.F."/>
        </authorList>
    </citation>
    <scope>NUCLEOTIDE SEQUENCE [LARGE SCALE GENOMIC DNA]</scope>
    <source>
        <strain evidence="6 7">DSM 27648</strain>
    </source>
</reference>